<dbReference type="SUPFAM" id="SSF53335">
    <property type="entry name" value="S-adenosyl-L-methionine-dependent methyltransferases"/>
    <property type="match status" value="1"/>
</dbReference>
<dbReference type="Proteomes" id="UP001209755">
    <property type="component" value="Unassembled WGS sequence"/>
</dbReference>
<protein>
    <submittedName>
        <fullName evidence="2">SAM-dependent methyltransferase</fullName>
    </submittedName>
</protein>
<evidence type="ECO:0000313" key="2">
    <source>
        <dbReference type="EMBL" id="MCW2307823.1"/>
    </source>
</evidence>
<proteinExistence type="predicted"/>
<accession>A0ABT3HBN7</accession>
<dbReference type="GO" id="GO:0032259">
    <property type="term" value="P:methylation"/>
    <property type="evidence" value="ECO:0007669"/>
    <property type="project" value="UniProtKB-KW"/>
</dbReference>
<evidence type="ECO:0000259" key="1">
    <source>
        <dbReference type="Pfam" id="PF08241"/>
    </source>
</evidence>
<dbReference type="InterPro" id="IPR029063">
    <property type="entry name" value="SAM-dependent_MTases_sf"/>
</dbReference>
<dbReference type="Pfam" id="PF08241">
    <property type="entry name" value="Methyltransf_11"/>
    <property type="match status" value="1"/>
</dbReference>
<dbReference type="PANTHER" id="PTHR43591">
    <property type="entry name" value="METHYLTRANSFERASE"/>
    <property type="match status" value="1"/>
</dbReference>
<dbReference type="InterPro" id="IPR013216">
    <property type="entry name" value="Methyltransf_11"/>
</dbReference>
<dbReference type="RefSeq" id="WP_264601457.1">
    <property type="nucleotide sequence ID" value="NZ_JAOQNS010000005.1"/>
</dbReference>
<evidence type="ECO:0000313" key="3">
    <source>
        <dbReference type="Proteomes" id="UP001209755"/>
    </source>
</evidence>
<name>A0ABT3HBN7_9HYPH</name>
<keyword evidence="2" id="KW-0808">Transferase</keyword>
<keyword evidence="3" id="KW-1185">Reference proteome</keyword>
<dbReference type="GO" id="GO:0008168">
    <property type="term" value="F:methyltransferase activity"/>
    <property type="evidence" value="ECO:0007669"/>
    <property type="project" value="UniProtKB-KW"/>
</dbReference>
<keyword evidence="2" id="KW-0489">Methyltransferase</keyword>
<dbReference type="EMBL" id="JAOQNS010000005">
    <property type="protein sequence ID" value="MCW2307823.1"/>
    <property type="molecule type" value="Genomic_DNA"/>
</dbReference>
<comment type="caution">
    <text evidence="2">The sequence shown here is derived from an EMBL/GenBank/DDBJ whole genome shotgun (WGS) entry which is preliminary data.</text>
</comment>
<dbReference type="Gene3D" id="3.40.50.150">
    <property type="entry name" value="Vaccinia Virus protein VP39"/>
    <property type="match status" value="1"/>
</dbReference>
<dbReference type="CDD" id="cd02440">
    <property type="entry name" value="AdoMet_MTases"/>
    <property type="match status" value="1"/>
</dbReference>
<gene>
    <name evidence="2" type="ORF">M2319_002160</name>
</gene>
<organism evidence="2 3">
    <name type="scientific">Rhodobium gokarnense</name>
    <dbReference type="NCBI Taxonomy" id="364296"/>
    <lineage>
        <taxon>Bacteria</taxon>
        <taxon>Pseudomonadati</taxon>
        <taxon>Pseudomonadota</taxon>
        <taxon>Alphaproteobacteria</taxon>
        <taxon>Hyphomicrobiales</taxon>
        <taxon>Rhodobiaceae</taxon>
        <taxon>Rhodobium</taxon>
    </lineage>
</organism>
<feature type="domain" description="Methyltransferase type 11" evidence="1">
    <location>
        <begin position="20"/>
        <end position="111"/>
    </location>
</feature>
<sequence>MSHLPFLTRNLSLKGLAVADIGAGDGAFARALAGEGANVTAVEVDADKVAALGSQADGFEVVEGRGESLPFADKSLDLVAFMFSFHHVPADVQDAALTESLRVLKPGGRLHIAEPLAEGALTEILLPLEDETEILRQSRAAIEQRIDADLRLVDTATYGVPYRYGSLQAIIDDVVGIDPTRAARVPAIRAEIEARFERLAESHSGDYLFQQPSVAWHLAAAR</sequence>
<reference evidence="3" key="1">
    <citation type="submission" date="2023-07" db="EMBL/GenBank/DDBJ databases">
        <title>Genome sequencing of Purple Non-Sulfur Bacteria from various extreme environments.</title>
        <authorList>
            <person name="Mayer M."/>
        </authorList>
    </citation>
    <scope>NUCLEOTIDE SEQUENCE [LARGE SCALE GENOMIC DNA]</scope>
    <source>
        <strain evidence="3">DSM 17935</strain>
    </source>
</reference>